<accession>A0A9E7EDV8</accession>
<evidence type="ECO:0000313" key="5">
    <source>
        <dbReference type="EMBL" id="URD75371.1"/>
    </source>
</evidence>
<feature type="compositionally biased region" description="Pro residues" evidence="3">
    <location>
        <begin position="11"/>
        <end position="37"/>
    </location>
</feature>
<dbReference type="Proteomes" id="UP001055439">
    <property type="component" value="Chromosome 1"/>
</dbReference>
<dbReference type="EMBL" id="CP097502">
    <property type="protein sequence ID" value="URD75371.1"/>
    <property type="molecule type" value="Genomic_DNA"/>
</dbReference>
<proteinExistence type="predicted"/>
<gene>
    <name evidence="5" type="ORF">MUK42_24085</name>
</gene>
<evidence type="ECO:0000256" key="1">
    <source>
        <dbReference type="ARBA" id="ARBA00004123"/>
    </source>
</evidence>
<evidence type="ECO:0000256" key="3">
    <source>
        <dbReference type="SAM" id="MobiDB-lite"/>
    </source>
</evidence>
<reference evidence="5" key="1">
    <citation type="submission" date="2022-05" db="EMBL/GenBank/DDBJ databases">
        <title>The Musa troglodytarum L. genome provides insights into the mechanism of non-climacteric behaviour and enrichment of carotenoids.</title>
        <authorList>
            <person name="Wang J."/>
        </authorList>
    </citation>
    <scope>NUCLEOTIDE SEQUENCE</scope>
    <source>
        <tissue evidence="5">Leaf</tissue>
    </source>
</reference>
<protein>
    <submittedName>
        <fullName evidence="5">PostSET</fullName>
    </submittedName>
</protein>
<evidence type="ECO:0000259" key="4">
    <source>
        <dbReference type="Pfam" id="PF16135"/>
    </source>
</evidence>
<comment type="subcellular location">
    <subcellularLocation>
        <location evidence="1">Nucleus</location>
    </subcellularLocation>
</comment>
<organism evidence="5 6">
    <name type="scientific">Musa troglodytarum</name>
    <name type="common">fe'i banana</name>
    <dbReference type="NCBI Taxonomy" id="320322"/>
    <lineage>
        <taxon>Eukaryota</taxon>
        <taxon>Viridiplantae</taxon>
        <taxon>Streptophyta</taxon>
        <taxon>Embryophyta</taxon>
        <taxon>Tracheophyta</taxon>
        <taxon>Spermatophyta</taxon>
        <taxon>Magnoliopsida</taxon>
        <taxon>Liliopsida</taxon>
        <taxon>Zingiberales</taxon>
        <taxon>Musaceae</taxon>
        <taxon>Musa</taxon>
    </lineage>
</organism>
<feature type="domain" description="Tify" evidence="4">
    <location>
        <begin position="163"/>
        <end position="190"/>
    </location>
</feature>
<keyword evidence="6" id="KW-1185">Reference proteome</keyword>
<feature type="region of interest" description="Disordered" evidence="3">
    <location>
        <begin position="10"/>
        <end position="40"/>
    </location>
</feature>
<evidence type="ECO:0000256" key="2">
    <source>
        <dbReference type="ARBA" id="ARBA00023242"/>
    </source>
</evidence>
<dbReference type="GO" id="GO:0005634">
    <property type="term" value="C:nucleus"/>
    <property type="evidence" value="ECO:0007669"/>
    <property type="project" value="UniProtKB-SubCell"/>
</dbReference>
<dbReference type="AlphaFoldDB" id="A0A9E7EDV8"/>
<keyword evidence="2" id="KW-0539">Nucleus</keyword>
<name>A0A9E7EDV8_9LILI</name>
<dbReference type="InterPro" id="IPR032308">
    <property type="entry name" value="TDBD"/>
</dbReference>
<evidence type="ECO:0000313" key="6">
    <source>
        <dbReference type="Proteomes" id="UP001055439"/>
    </source>
</evidence>
<dbReference type="Pfam" id="PF16135">
    <property type="entry name" value="TDBD"/>
    <property type="match status" value="1"/>
</dbReference>
<sequence>MDDSWLAKCVAPPPPLPPLPAPTSTPTVPPQQLPLPPASAGQVSMNLRHHFPSFLAQEALLKDQARSQETSASLGKTELGNSFLALLSGKFAQLPNSRMDIAKPQVSNDDKILSGNSYHDMDSIELVSQQSSKCNNTGFALNSTRSGWPTSKDILLSSAETLHSGSPSANPGEAVYMENGMSISHWCKQCLGHSFAEATVSTDVLGVRILAPNDISGWEWTGGSSTKGVFFGSKASNAPTLVNNIGTISEIKSFGESWRSAEPLNNSVVPSHPYTIVGYTAQEKSVNKVQDNEYQRYNLDGRNLYQGKIHSSEQVIKPVLSKNQPMQIAKQSPTCVGSEKLHSTLCKGKEIINHHLDTDCVNYNTKFVDQSVVLPCLWTNKSVNHDCDISSNNFSIDRSLADKDAASNIELRLGQPSQKCHIFAGSYPTPVLEFGATCNPKKPHFHQQLKQQGNFDG</sequence>